<name>A0ABD1U6Z1_9LAMI</name>
<evidence type="ECO:0000313" key="1">
    <source>
        <dbReference type="EMBL" id="KAL2520785.1"/>
    </source>
</evidence>
<keyword evidence="2" id="KW-1185">Reference proteome</keyword>
<dbReference type="AlphaFoldDB" id="A0ABD1U6Z1"/>
<sequence length="102" mass="11591">MAAELDVFFCFLMEEMAEFWDLIGGKNWLTGEGRWAARWGGFWLDHGRQFLLEMADEKKKGFLLLKIGVQTGIPGAENDGGKMEFLLNLGTGFWAAVWTKLE</sequence>
<accession>A0ABD1U6Z1</accession>
<dbReference type="EMBL" id="JBFOLJ010000007">
    <property type="protein sequence ID" value="KAL2520785.1"/>
    <property type="molecule type" value="Genomic_DNA"/>
</dbReference>
<gene>
    <name evidence="1" type="ORF">Fot_24708</name>
</gene>
<protein>
    <submittedName>
        <fullName evidence="1">Uncharacterized protein</fullName>
    </submittedName>
</protein>
<dbReference type="Proteomes" id="UP001604277">
    <property type="component" value="Unassembled WGS sequence"/>
</dbReference>
<proteinExistence type="predicted"/>
<evidence type="ECO:0000313" key="2">
    <source>
        <dbReference type="Proteomes" id="UP001604277"/>
    </source>
</evidence>
<reference evidence="2" key="1">
    <citation type="submission" date="2024-07" db="EMBL/GenBank/DDBJ databases">
        <title>Two chromosome-level genome assemblies of Korean endemic species Abeliophyllum distichum and Forsythia ovata (Oleaceae).</title>
        <authorList>
            <person name="Jang H."/>
        </authorList>
    </citation>
    <scope>NUCLEOTIDE SEQUENCE [LARGE SCALE GENOMIC DNA]</scope>
</reference>
<organism evidence="1 2">
    <name type="scientific">Forsythia ovata</name>
    <dbReference type="NCBI Taxonomy" id="205694"/>
    <lineage>
        <taxon>Eukaryota</taxon>
        <taxon>Viridiplantae</taxon>
        <taxon>Streptophyta</taxon>
        <taxon>Embryophyta</taxon>
        <taxon>Tracheophyta</taxon>
        <taxon>Spermatophyta</taxon>
        <taxon>Magnoliopsida</taxon>
        <taxon>eudicotyledons</taxon>
        <taxon>Gunneridae</taxon>
        <taxon>Pentapetalae</taxon>
        <taxon>asterids</taxon>
        <taxon>lamiids</taxon>
        <taxon>Lamiales</taxon>
        <taxon>Oleaceae</taxon>
        <taxon>Forsythieae</taxon>
        <taxon>Forsythia</taxon>
    </lineage>
</organism>
<comment type="caution">
    <text evidence="1">The sequence shown here is derived from an EMBL/GenBank/DDBJ whole genome shotgun (WGS) entry which is preliminary data.</text>
</comment>